<dbReference type="InterPro" id="IPR039425">
    <property type="entry name" value="RNA_pol_sigma-70-like"/>
</dbReference>
<reference evidence="7 8" key="1">
    <citation type="submission" date="2022-04" db="EMBL/GenBank/DDBJ databases">
        <title>Identification of a novel bacterium isolated from mangrove sediments.</title>
        <authorList>
            <person name="Pan X."/>
        </authorList>
    </citation>
    <scope>NUCLEOTIDE SEQUENCE [LARGE SCALE GENOMIC DNA]</scope>
    <source>
        <strain evidence="7 8">B2638</strain>
    </source>
</reference>
<dbReference type="PANTHER" id="PTHR43133">
    <property type="entry name" value="RNA POLYMERASE ECF-TYPE SIGMA FACTO"/>
    <property type="match status" value="1"/>
</dbReference>
<dbReference type="Gene3D" id="1.10.10.10">
    <property type="entry name" value="Winged helix-like DNA-binding domain superfamily/Winged helix DNA-binding domain"/>
    <property type="match status" value="1"/>
</dbReference>
<evidence type="ECO:0000313" key="7">
    <source>
        <dbReference type="EMBL" id="MCJ2185747.1"/>
    </source>
</evidence>
<feature type="domain" description="HTH luxR-type" evidence="6">
    <location>
        <begin position="133"/>
        <end position="160"/>
    </location>
</feature>
<dbReference type="Gene3D" id="1.10.1740.10">
    <property type="match status" value="1"/>
</dbReference>
<protein>
    <submittedName>
        <fullName evidence="7">Sigma-70 family RNA polymerase sigma factor</fullName>
    </submittedName>
</protein>
<evidence type="ECO:0000256" key="2">
    <source>
        <dbReference type="ARBA" id="ARBA00023015"/>
    </source>
</evidence>
<keyword evidence="2" id="KW-0805">Transcription regulation</keyword>
<comment type="similarity">
    <text evidence="1">Belongs to the sigma-70 factor family. ECF subfamily.</text>
</comment>
<dbReference type="PROSITE" id="PS00622">
    <property type="entry name" value="HTH_LUXR_1"/>
    <property type="match status" value="1"/>
</dbReference>
<comment type="caution">
    <text evidence="7">The sequence shown here is derived from an EMBL/GenBank/DDBJ whole genome shotgun (WGS) entry which is preliminary data.</text>
</comment>
<dbReference type="Pfam" id="PF08281">
    <property type="entry name" value="Sigma70_r4_2"/>
    <property type="match status" value="1"/>
</dbReference>
<dbReference type="RefSeq" id="WP_243917706.1">
    <property type="nucleotide sequence ID" value="NZ_JALHLG010000003.1"/>
</dbReference>
<keyword evidence="3" id="KW-0731">Sigma factor</keyword>
<evidence type="ECO:0000256" key="4">
    <source>
        <dbReference type="ARBA" id="ARBA00023163"/>
    </source>
</evidence>
<dbReference type="SUPFAM" id="SSF88659">
    <property type="entry name" value="Sigma3 and sigma4 domains of RNA polymerase sigma factors"/>
    <property type="match status" value="1"/>
</dbReference>
<name>A0ABT0BL19_9SPHN</name>
<dbReference type="InterPro" id="IPR014284">
    <property type="entry name" value="RNA_pol_sigma-70_dom"/>
</dbReference>
<dbReference type="InterPro" id="IPR013325">
    <property type="entry name" value="RNA_pol_sigma_r2"/>
</dbReference>
<evidence type="ECO:0000256" key="5">
    <source>
        <dbReference type="SAM" id="MobiDB-lite"/>
    </source>
</evidence>
<dbReference type="InterPro" id="IPR000792">
    <property type="entry name" value="Tscrpt_reg_LuxR_C"/>
</dbReference>
<keyword evidence="4" id="KW-0804">Transcription</keyword>
<feature type="region of interest" description="Disordered" evidence="5">
    <location>
        <begin position="176"/>
        <end position="195"/>
    </location>
</feature>
<dbReference type="NCBIfam" id="TIGR02937">
    <property type="entry name" value="sigma70-ECF"/>
    <property type="match status" value="1"/>
</dbReference>
<dbReference type="CDD" id="cd06171">
    <property type="entry name" value="Sigma70_r4"/>
    <property type="match status" value="1"/>
</dbReference>
<keyword evidence="8" id="KW-1185">Reference proteome</keyword>
<evidence type="ECO:0000259" key="6">
    <source>
        <dbReference type="PROSITE" id="PS00622"/>
    </source>
</evidence>
<dbReference type="PANTHER" id="PTHR43133:SF63">
    <property type="entry name" value="RNA POLYMERASE SIGMA FACTOR FECI-RELATED"/>
    <property type="match status" value="1"/>
</dbReference>
<dbReference type="Proteomes" id="UP001202281">
    <property type="component" value="Unassembled WGS sequence"/>
</dbReference>
<dbReference type="EMBL" id="JALHLG010000003">
    <property type="protein sequence ID" value="MCJ2185747.1"/>
    <property type="molecule type" value="Genomic_DNA"/>
</dbReference>
<dbReference type="InterPro" id="IPR036388">
    <property type="entry name" value="WH-like_DNA-bd_sf"/>
</dbReference>
<dbReference type="InterPro" id="IPR013324">
    <property type="entry name" value="RNA_pol_sigma_r3/r4-like"/>
</dbReference>
<dbReference type="SUPFAM" id="SSF88946">
    <property type="entry name" value="Sigma2 domain of RNA polymerase sigma factors"/>
    <property type="match status" value="1"/>
</dbReference>
<proteinExistence type="inferred from homology"/>
<accession>A0ABT0BL19</accession>
<dbReference type="Pfam" id="PF04542">
    <property type="entry name" value="Sigma70_r2"/>
    <property type="match status" value="1"/>
</dbReference>
<dbReference type="InterPro" id="IPR007627">
    <property type="entry name" value="RNA_pol_sigma70_r2"/>
</dbReference>
<organism evidence="7 8">
    <name type="scientific">Novosphingobium beihaiensis</name>
    <dbReference type="NCBI Taxonomy" id="2930389"/>
    <lineage>
        <taxon>Bacteria</taxon>
        <taxon>Pseudomonadati</taxon>
        <taxon>Pseudomonadota</taxon>
        <taxon>Alphaproteobacteria</taxon>
        <taxon>Sphingomonadales</taxon>
        <taxon>Sphingomonadaceae</taxon>
        <taxon>Novosphingobium</taxon>
    </lineage>
</organism>
<evidence type="ECO:0000256" key="3">
    <source>
        <dbReference type="ARBA" id="ARBA00023082"/>
    </source>
</evidence>
<evidence type="ECO:0000256" key="1">
    <source>
        <dbReference type="ARBA" id="ARBA00010641"/>
    </source>
</evidence>
<gene>
    <name evidence="7" type="ORF">MTR66_02835</name>
</gene>
<evidence type="ECO:0000313" key="8">
    <source>
        <dbReference type="Proteomes" id="UP001202281"/>
    </source>
</evidence>
<sequence>MHPARSKLDWFKQTILPHEAALRGRLRRVLPHSSELDDMVSETMARAFAVEDYRRVTNGRSYLFTIARNLVIDEARRAKVVSYEVIADLDLIADDMSAERKLQARDELRRLETIIDSLPIQCRRAFILRRLHGRPVKEIAEEMGLSVSTVDKHIARAALKVMQAIGKHEGFGFGSSRGSSQRLVGDRSRSGPAVS</sequence>
<dbReference type="InterPro" id="IPR013249">
    <property type="entry name" value="RNA_pol_sigma70_r4_t2"/>
</dbReference>